<dbReference type="PANTHER" id="PTHR12592:SF0">
    <property type="entry name" value="ATP-DEPENDENT (S)-NAD(P)H-HYDRATE DEHYDRATASE"/>
    <property type="match status" value="1"/>
</dbReference>
<feature type="binding site" evidence="17">
    <location>
        <position position="408"/>
    </location>
    <ligand>
        <name>(6S)-NADPHX</name>
        <dbReference type="ChEBI" id="CHEBI:64076"/>
    </ligand>
</feature>
<dbReference type="Proteomes" id="UP000186465">
    <property type="component" value="Unassembled WGS sequence"/>
</dbReference>
<evidence type="ECO:0000256" key="13">
    <source>
        <dbReference type="ARBA" id="ARBA00023268"/>
    </source>
</evidence>
<dbReference type="HAMAP" id="MF_01965">
    <property type="entry name" value="NADHX_dehydratase"/>
    <property type="match status" value="1"/>
</dbReference>
<evidence type="ECO:0000313" key="21">
    <source>
        <dbReference type="EMBL" id="OKL46053.1"/>
    </source>
</evidence>
<dbReference type="SUPFAM" id="SSF53613">
    <property type="entry name" value="Ribokinase-like"/>
    <property type="match status" value="1"/>
</dbReference>
<evidence type="ECO:0000256" key="1">
    <source>
        <dbReference type="ARBA" id="ARBA00000013"/>
    </source>
</evidence>
<comment type="cofactor">
    <cofactor evidence="18">
        <name>K(+)</name>
        <dbReference type="ChEBI" id="CHEBI:29103"/>
    </cofactor>
    <text evidence="18">Binds 1 potassium ion per subunit.</text>
</comment>
<comment type="catalytic activity">
    <reaction evidence="16 17 18">
        <text>(6S)-NADPHX + ADP = AMP + phosphate + NADPH + H(+)</text>
        <dbReference type="Rhea" id="RHEA:32235"/>
        <dbReference type="ChEBI" id="CHEBI:15378"/>
        <dbReference type="ChEBI" id="CHEBI:43474"/>
        <dbReference type="ChEBI" id="CHEBI:57783"/>
        <dbReference type="ChEBI" id="CHEBI:64076"/>
        <dbReference type="ChEBI" id="CHEBI:456215"/>
        <dbReference type="ChEBI" id="CHEBI:456216"/>
        <dbReference type="EC" id="4.2.1.136"/>
    </reaction>
</comment>
<dbReference type="Gene3D" id="3.40.1190.20">
    <property type="match status" value="1"/>
</dbReference>
<protein>
    <recommendedName>
        <fullName evidence="17">ADP-dependent (S)-NAD(P)H-hydrate dehydratase</fullName>
        <ecNumber evidence="17">4.2.1.136</ecNumber>
    </recommendedName>
    <alternativeName>
        <fullName evidence="17">ADP-dependent NAD(P)HX dehydratase</fullName>
    </alternativeName>
</protein>
<dbReference type="STRING" id="156892.BM477_07705"/>
<name>A0A1Q5PJI5_9ACTO</name>
<dbReference type="SUPFAM" id="SSF64153">
    <property type="entry name" value="YjeF N-terminal domain-like"/>
    <property type="match status" value="1"/>
</dbReference>
<dbReference type="GO" id="GO:0110051">
    <property type="term" value="P:metabolite repair"/>
    <property type="evidence" value="ECO:0007669"/>
    <property type="project" value="TreeGrafter"/>
</dbReference>
<evidence type="ECO:0000256" key="8">
    <source>
        <dbReference type="ARBA" id="ARBA00022857"/>
    </source>
</evidence>
<feature type="binding site" evidence="17">
    <location>
        <begin position="445"/>
        <end position="449"/>
    </location>
    <ligand>
        <name>AMP</name>
        <dbReference type="ChEBI" id="CHEBI:456215"/>
    </ligand>
</feature>
<dbReference type="GO" id="GO:0052856">
    <property type="term" value="F:NAD(P)HX epimerase activity"/>
    <property type="evidence" value="ECO:0007669"/>
    <property type="project" value="UniProtKB-EC"/>
</dbReference>
<dbReference type="Gene3D" id="3.40.50.10260">
    <property type="entry name" value="YjeF N-terminal domain"/>
    <property type="match status" value="1"/>
</dbReference>
<evidence type="ECO:0000256" key="10">
    <source>
        <dbReference type="ARBA" id="ARBA00023027"/>
    </source>
</evidence>
<evidence type="ECO:0000256" key="15">
    <source>
        <dbReference type="ARBA" id="ARBA00048238"/>
    </source>
</evidence>
<gene>
    <name evidence="17" type="primary">nnrD</name>
    <name evidence="21" type="ORF">BM477_07705</name>
</gene>
<evidence type="ECO:0000256" key="4">
    <source>
        <dbReference type="ARBA" id="ARBA00009524"/>
    </source>
</evidence>
<evidence type="ECO:0000256" key="2">
    <source>
        <dbReference type="ARBA" id="ARBA00000909"/>
    </source>
</evidence>
<sequence>MRFGYDYATLRAAEQRALANCAPDALLKQAARKVAAVAIADLKADGFFVPGSVIAGLIGGGNNGADGLYALAYLARRGAVAQALVLHPRPPAGALAAAQAAGVRIHFFGAEDDSARPLTETETARLLSLARSAGIWIDALTGIGLTGQLRPRLQQVIKLLREEAESSPKPPTVIAVDIPSGIPVVSETETTWGALPAEIIPADVTVAMGGASSPLWLPPASLQCGTVEELDLGFDLLGQPARTIVVGREDLPDLLPPADAWSHKYNRGVVTILAGSENYPGAALLAASGAHGQTAFSADLRAAALTAVHPGMVRYVGPPALQQLVVASYPRTVVSADLSAALLKSDAVVCGPGWVGEGRYSQLREILKFAQTEGVAVVLDASALDLFARLYQDSPATMAAAPTMITPHLGELRRIGDALGLVGEPNPVKLGARIAQLAGVVVLVKGHQSVALTPAGQAYTAPPGSPLLARAGSGDILSGILGAILAIRGSCGIAAADESLALSAMAATILHSESVNVGN</sequence>
<dbReference type="Pfam" id="PF03853">
    <property type="entry name" value="YjeF_N"/>
    <property type="match status" value="1"/>
</dbReference>
<dbReference type="PANTHER" id="PTHR12592">
    <property type="entry name" value="ATP-DEPENDENT (S)-NAD(P)H-HYDRATE DEHYDRATASE FAMILY MEMBER"/>
    <property type="match status" value="1"/>
</dbReference>
<keyword evidence="10 17" id="KW-0520">NAD</keyword>
<feature type="binding site" evidence="17">
    <location>
        <position position="353"/>
    </location>
    <ligand>
        <name>(6S)-NADPHX</name>
        <dbReference type="ChEBI" id="CHEBI:64076"/>
    </ligand>
</feature>
<keyword evidence="22" id="KW-1185">Reference proteome</keyword>
<comment type="caution">
    <text evidence="21">The sequence shown here is derived from an EMBL/GenBank/DDBJ whole genome shotgun (WGS) entry which is preliminary data.</text>
</comment>
<dbReference type="Pfam" id="PF01256">
    <property type="entry name" value="Carb_kinase"/>
    <property type="match status" value="1"/>
</dbReference>
<comment type="similarity">
    <text evidence="4 18">In the C-terminal section; belongs to the NnrD/CARKD family.</text>
</comment>
<dbReference type="GO" id="GO:0046496">
    <property type="term" value="P:nicotinamide nucleotide metabolic process"/>
    <property type="evidence" value="ECO:0007669"/>
    <property type="project" value="UniProtKB-UniRule"/>
</dbReference>
<feature type="binding site" evidence="17">
    <location>
        <position position="475"/>
    </location>
    <ligand>
        <name>(6S)-NADPHX</name>
        <dbReference type="ChEBI" id="CHEBI:64076"/>
    </ligand>
</feature>
<dbReference type="PROSITE" id="PS51383">
    <property type="entry name" value="YJEF_C_3"/>
    <property type="match status" value="1"/>
</dbReference>
<comment type="subunit">
    <text evidence="17">Homotetramer.</text>
</comment>
<evidence type="ECO:0000256" key="5">
    <source>
        <dbReference type="ARBA" id="ARBA00022723"/>
    </source>
</evidence>
<evidence type="ECO:0000256" key="3">
    <source>
        <dbReference type="ARBA" id="ARBA00006001"/>
    </source>
</evidence>
<dbReference type="AlphaFoldDB" id="A0A1Q5PJI5"/>
<keyword evidence="8 17" id="KW-0521">NADP</keyword>
<evidence type="ECO:0000256" key="11">
    <source>
        <dbReference type="ARBA" id="ARBA00023235"/>
    </source>
</evidence>
<proteinExistence type="inferred from homology"/>
<dbReference type="RefSeq" id="WP_075362119.1">
    <property type="nucleotide sequence ID" value="NZ_MPDM01000010.1"/>
</dbReference>
<keyword evidence="13" id="KW-0511">Multifunctional enzyme</keyword>
<keyword evidence="6 17" id="KW-0547">Nucleotide-binding</keyword>
<dbReference type="EC" id="4.2.1.136" evidence="17"/>
<comment type="cofactor">
    <cofactor evidence="17">
        <name>Mg(2+)</name>
        <dbReference type="ChEBI" id="CHEBI:18420"/>
    </cofactor>
</comment>
<dbReference type="InterPro" id="IPR029056">
    <property type="entry name" value="Ribokinase-like"/>
</dbReference>
<evidence type="ECO:0000256" key="18">
    <source>
        <dbReference type="PIRNR" id="PIRNR017184"/>
    </source>
</evidence>
<evidence type="ECO:0000256" key="16">
    <source>
        <dbReference type="ARBA" id="ARBA00049209"/>
    </source>
</evidence>
<feature type="binding site" evidence="17">
    <location>
        <position position="282"/>
    </location>
    <ligand>
        <name>(6S)-NADPHX</name>
        <dbReference type="ChEBI" id="CHEBI:64076"/>
    </ligand>
</feature>
<dbReference type="InterPro" id="IPR000631">
    <property type="entry name" value="CARKD"/>
</dbReference>
<dbReference type="InterPro" id="IPR036652">
    <property type="entry name" value="YjeF_N_dom_sf"/>
</dbReference>
<evidence type="ECO:0000256" key="14">
    <source>
        <dbReference type="ARBA" id="ARBA00025153"/>
    </source>
</evidence>
<keyword evidence="7 17" id="KW-0067">ATP-binding</keyword>
<feature type="domain" description="YjeF N-terminal" evidence="20">
    <location>
        <begin position="10"/>
        <end position="240"/>
    </location>
</feature>
<keyword evidence="9 18" id="KW-0630">Potassium</keyword>
<dbReference type="PROSITE" id="PS51385">
    <property type="entry name" value="YJEF_N"/>
    <property type="match status" value="1"/>
</dbReference>
<dbReference type="InterPro" id="IPR030677">
    <property type="entry name" value="Nnr"/>
</dbReference>
<comment type="similarity">
    <text evidence="3 18">In the N-terminal section; belongs to the NnrE/AIBP family.</text>
</comment>
<dbReference type="GO" id="GO:0005524">
    <property type="term" value="F:ATP binding"/>
    <property type="evidence" value="ECO:0007669"/>
    <property type="project" value="UniProtKB-UniRule"/>
</dbReference>
<feature type="domain" description="YjeF C-terminal" evidence="19">
    <location>
        <begin position="247"/>
        <end position="519"/>
    </location>
</feature>
<dbReference type="OrthoDB" id="9806925at2"/>
<organism evidence="21 22">
    <name type="scientific">Boudabousia marimammalium</name>
    <dbReference type="NCBI Taxonomy" id="156892"/>
    <lineage>
        <taxon>Bacteria</taxon>
        <taxon>Bacillati</taxon>
        <taxon>Actinomycetota</taxon>
        <taxon>Actinomycetes</taxon>
        <taxon>Actinomycetales</taxon>
        <taxon>Actinomycetaceae</taxon>
        <taxon>Boudabousia</taxon>
    </lineage>
</organism>
<evidence type="ECO:0000313" key="22">
    <source>
        <dbReference type="Proteomes" id="UP000186465"/>
    </source>
</evidence>
<dbReference type="CDD" id="cd01171">
    <property type="entry name" value="YXKO-related"/>
    <property type="match status" value="1"/>
</dbReference>
<comment type="function">
    <text evidence="17">Catalyzes the dehydration of the S-form of NAD(P)HX at the expense of ADP, which is converted to AMP. Together with NAD(P)HX epimerase, which catalyzes the epimerization of the S- and R-forms, the enzyme allows the repair of both epimers of NAD(P)HX, a damaged form of NAD(P)H that is a result of enzymatic or heat-dependent hydration.</text>
</comment>
<dbReference type="EMBL" id="MPDM01000010">
    <property type="protein sequence ID" value="OKL46053.1"/>
    <property type="molecule type" value="Genomic_DNA"/>
</dbReference>
<comment type="similarity">
    <text evidence="17">Belongs to the NnrD/CARKD family.</text>
</comment>
<dbReference type="InterPro" id="IPR004443">
    <property type="entry name" value="YjeF_N_dom"/>
</dbReference>
<evidence type="ECO:0000256" key="9">
    <source>
        <dbReference type="ARBA" id="ARBA00022958"/>
    </source>
</evidence>
<dbReference type="GO" id="GO:0046872">
    <property type="term" value="F:metal ion binding"/>
    <property type="evidence" value="ECO:0007669"/>
    <property type="project" value="UniProtKB-UniRule"/>
</dbReference>
<keyword evidence="11 18" id="KW-0413">Isomerase</keyword>
<accession>A0A1Q5PJI5</accession>
<reference evidence="22" key="1">
    <citation type="submission" date="2016-11" db="EMBL/GenBank/DDBJ databases">
        <title>Actinomyces gypaetusis sp. nov. isolated from Gypaetus barbatus in Qinghai Tibet Plateau China.</title>
        <authorList>
            <person name="Meng X."/>
        </authorList>
    </citation>
    <scope>NUCLEOTIDE SEQUENCE [LARGE SCALE GENOMIC DNA]</scope>
    <source>
        <strain evidence="22">DSM 15383</strain>
    </source>
</reference>
<comment type="function">
    <text evidence="14 18">Bifunctional enzyme that catalyzes the epimerization of the S- and R-forms of NAD(P)HX and the dehydration of the S-form of NAD(P)HX at the expense of ADP, which is converted to AMP. This allows the repair of both epimers of NAD(P)HX, a damaged form of NAD(P)H that is a result of enzymatic or heat-dependent hydration.</text>
</comment>
<comment type="catalytic activity">
    <reaction evidence="1 18">
        <text>(6R)-NADHX = (6S)-NADHX</text>
        <dbReference type="Rhea" id="RHEA:32215"/>
        <dbReference type="ChEBI" id="CHEBI:64074"/>
        <dbReference type="ChEBI" id="CHEBI:64075"/>
        <dbReference type="EC" id="5.1.99.6"/>
    </reaction>
</comment>
<comment type="catalytic activity">
    <reaction evidence="2 18">
        <text>(6R)-NADPHX = (6S)-NADPHX</text>
        <dbReference type="Rhea" id="RHEA:32227"/>
        <dbReference type="ChEBI" id="CHEBI:64076"/>
        <dbReference type="ChEBI" id="CHEBI:64077"/>
        <dbReference type="EC" id="5.1.99.6"/>
    </reaction>
</comment>
<evidence type="ECO:0000256" key="12">
    <source>
        <dbReference type="ARBA" id="ARBA00023239"/>
    </source>
</evidence>
<keyword evidence="12 17" id="KW-0456">Lyase</keyword>
<dbReference type="PIRSF" id="PIRSF017184">
    <property type="entry name" value="Nnr"/>
    <property type="match status" value="1"/>
</dbReference>
<evidence type="ECO:0000259" key="20">
    <source>
        <dbReference type="PROSITE" id="PS51385"/>
    </source>
</evidence>
<feature type="binding site" evidence="17">
    <location>
        <position position="474"/>
    </location>
    <ligand>
        <name>AMP</name>
        <dbReference type="ChEBI" id="CHEBI:456215"/>
    </ligand>
</feature>
<evidence type="ECO:0000259" key="19">
    <source>
        <dbReference type="PROSITE" id="PS51383"/>
    </source>
</evidence>
<evidence type="ECO:0000256" key="6">
    <source>
        <dbReference type="ARBA" id="ARBA00022741"/>
    </source>
</evidence>
<evidence type="ECO:0000256" key="17">
    <source>
        <dbReference type="HAMAP-Rule" id="MF_01965"/>
    </source>
</evidence>
<comment type="catalytic activity">
    <reaction evidence="15 17 18">
        <text>(6S)-NADHX + ADP = AMP + phosphate + NADH + H(+)</text>
        <dbReference type="Rhea" id="RHEA:32223"/>
        <dbReference type="ChEBI" id="CHEBI:15378"/>
        <dbReference type="ChEBI" id="CHEBI:43474"/>
        <dbReference type="ChEBI" id="CHEBI:57945"/>
        <dbReference type="ChEBI" id="CHEBI:64074"/>
        <dbReference type="ChEBI" id="CHEBI:456215"/>
        <dbReference type="ChEBI" id="CHEBI:456216"/>
        <dbReference type="EC" id="4.2.1.136"/>
    </reaction>
</comment>
<keyword evidence="5 18" id="KW-0479">Metal-binding</keyword>
<evidence type="ECO:0000256" key="7">
    <source>
        <dbReference type="ARBA" id="ARBA00022840"/>
    </source>
</evidence>
<dbReference type="GO" id="GO:0052855">
    <property type="term" value="F:ADP-dependent NAD(P)H-hydrate dehydratase activity"/>
    <property type="evidence" value="ECO:0007669"/>
    <property type="project" value="UniProtKB-UniRule"/>
</dbReference>